<dbReference type="Proteomes" id="UP000887580">
    <property type="component" value="Unplaced"/>
</dbReference>
<proteinExistence type="predicted"/>
<evidence type="ECO:0000313" key="1">
    <source>
        <dbReference type="Proteomes" id="UP000887580"/>
    </source>
</evidence>
<name>A0AC35GIV1_9BILA</name>
<protein>
    <submittedName>
        <fullName evidence="2">Uncharacterized protein</fullName>
    </submittedName>
</protein>
<sequence length="499" mass="57956">MEMIVEQPVNHVYEVQSEWSETEYERRCHVCNAPSNGYHFNAPSCETVTLNRKFECSHGNDCKIDYGMRVICRACRYQKCILAGMDRKAVQPRRDSIMGRRKIKYANIPRQQQQQQTQIEILQPFQVTKSEDKTYIVLDATALDISPFVTRRSHSISSSISSTSSLTYDPLNNLIINEMPQQIFQQQSTPIFLNSVSSSPPNSFENYGSNECISSTTPTLPPSSPPQNTAHLEASLQHLLNEQGKSNERRRILYSERYLSEMLTESEYDDLPFLEADIRPLKFMEIRRETRSMILLTFEWLRGWPYFSQFSTADKKILFRRCVLYHTIIDPAYLTLKIGYPNKFIMSNGMYVSMSETSETGWEDENEITSEIKKMIYMPLMHRVINEIIKPMKEINLTSLEYCVLKALISWKGSFHLVSPNSKEILKREMDVLFASLHHHYVKQQMNESVIAERMGNIVLLVSNVFCVGLECIENHHKVEFFDLWQLDSLLIKLLKVGM</sequence>
<organism evidence="1 2">
    <name type="scientific">Panagrolaimus sp. PS1159</name>
    <dbReference type="NCBI Taxonomy" id="55785"/>
    <lineage>
        <taxon>Eukaryota</taxon>
        <taxon>Metazoa</taxon>
        <taxon>Ecdysozoa</taxon>
        <taxon>Nematoda</taxon>
        <taxon>Chromadorea</taxon>
        <taxon>Rhabditida</taxon>
        <taxon>Tylenchina</taxon>
        <taxon>Panagrolaimomorpha</taxon>
        <taxon>Panagrolaimoidea</taxon>
        <taxon>Panagrolaimidae</taxon>
        <taxon>Panagrolaimus</taxon>
    </lineage>
</organism>
<reference evidence="2" key="1">
    <citation type="submission" date="2022-11" db="UniProtKB">
        <authorList>
            <consortium name="WormBaseParasite"/>
        </authorList>
    </citation>
    <scope>IDENTIFICATION</scope>
</reference>
<accession>A0AC35GIV1</accession>
<evidence type="ECO:0000313" key="2">
    <source>
        <dbReference type="WBParaSite" id="PS1159_v2.g5400.t1"/>
    </source>
</evidence>
<dbReference type="WBParaSite" id="PS1159_v2.g5400.t1">
    <property type="protein sequence ID" value="PS1159_v2.g5400.t1"/>
    <property type="gene ID" value="PS1159_v2.g5400"/>
</dbReference>